<evidence type="ECO:0000259" key="1">
    <source>
        <dbReference type="Pfam" id="PF06985"/>
    </source>
</evidence>
<evidence type="ECO:0000313" key="3">
    <source>
        <dbReference type="Proteomes" id="UP000326532"/>
    </source>
</evidence>
<accession>A0A5N6E5Y1</accession>
<dbReference type="EMBL" id="ML734937">
    <property type="protein sequence ID" value="KAB8211860.1"/>
    <property type="molecule type" value="Genomic_DNA"/>
</dbReference>
<keyword evidence="3" id="KW-1185">Reference proteome</keyword>
<dbReference type="AlphaFoldDB" id="A0A5N6E5Y1"/>
<name>A0A5N6E5Y1_ASPPA</name>
<dbReference type="Pfam" id="PF06985">
    <property type="entry name" value="HET"/>
    <property type="match status" value="1"/>
</dbReference>
<gene>
    <name evidence="2" type="ORF">BDV34DRAFT_219076</name>
</gene>
<sequence length="574" mass="64968">MTLSYPRFALRLTRRPNGGDGFVVLTPCHMQDTKFGVLVVAVMVHCCEEDDPLSTVFQARLVKDTLDTASCHRFAGWVTECNNQHSSCVIPPMPLPTRLIDVGTEASGDLVKLVEMGGEIRGHYVTLSYCWGGDSSLATTRSNVASRKEGIRLHDLPQTFHDAILMTRALHIRYLWIDRLCIYQDDSQDWEKESVNMGSIYANAYLCLSAASAASSTEGLVPTRKARPSVRLPHTSHNCQGYIEACLLPIWPEMSKTEGLQWRDEPLFRRAWAFQERLFSHRNLLFASDRVYFACDTSIISEDGIELIDVPKAVYRGRHPYRLITDLGKYGPVRPDTARAHWHHLVQQYSRCSLTYPSDKLPAISGIAKEYSRLLGSAYVAGLWQDFLVDELSWQSEPHCTAVNEYRAPSWSWASVNGVVIRAYNEFEPMASVLDLKVDIDGDNPYGRVRSGCIKLEAPIFHLVLADANYLYTNANGLVRLKTVCAEDEEFLGQFDTIRFNNDDSCQMTKTMRPFSLILPNYYMFVGARLYFCLIVTPADNDPETFRRVGWHTGRQSEIGPPHILTDRSIKTLI</sequence>
<protein>
    <submittedName>
        <fullName evidence="2">Heterokaryon incompatibility protein-domain-containing protein</fullName>
    </submittedName>
</protein>
<reference evidence="2 3" key="1">
    <citation type="submission" date="2019-04" db="EMBL/GenBank/DDBJ databases">
        <title>Fungal friends and foes A comparative genomics study of 23 Aspergillus species from section Flavi.</title>
        <authorList>
            <consortium name="DOE Joint Genome Institute"/>
            <person name="Kjaerbolling I."/>
            <person name="Vesth T.C."/>
            <person name="Frisvad J.C."/>
            <person name="Nybo J.L."/>
            <person name="Theobald S."/>
            <person name="Kildgaard S."/>
            <person name="Petersen T.I."/>
            <person name="Kuo A."/>
            <person name="Sato A."/>
            <person name="Lyhne E.K."/>
            <person name="Kogle M.E."/>
            <person name="Wiebenga A."/>
            <person name="Kun R.S."/>
            <person name="Lubbers R.J."/>
            <person name="Makela M.R."/>
            <person name="Barry K."/>
            <person name="Chovatia M."/>
            <person name="Clum A."/>
            <person name="Daum C."/>
            <person name="Haridas S."/>
            <person name="He G."/>
            <person name="LaButti K."/>
            <person name="Lipzen A."/>
            <person name="Mondo S."/>
            <person name="Pangilinan J."/>
            <person name="Riley R."/>
            <person name="Salamov A."/>
            <person name="Simmons B.A."/>
            <person name="Magnuson J.K."/>
            <person name="Henrissat B."/>
            <person name="Mortensen U.H."/>
            <person name="Larsen T.O."/>
            <person name="De vries R.P."/>
            <person name="Grigoriev I.V."/>
            <person name="Machida M."/>
            <person name="Baker S.E."/>
            <person name="Andersen M.R."/>
        </authorList>
    </citation>
    <scope>NUCLEOTIDE SEQUENCE [LARGE SCALE GENOMIC DNA]</scope>
    <source>
        <strain evidence="2 3">CBS 117618</strain>
    </source>
</reference>
<dbReference type="Proteomes" id="UP000326532">
    <property type="component" value="Unassembled WGS sequence"/>
</dbReference>
<dbReference type="PANTHER" id="PTHR33112:SF16">
    <property type="entry name" value="HETEROKARYON INCOMPATIBILITY DOMAIN-CONTAINING PROTEIN"/>
    <property type="match status" value="1"/>
</dbReference>
<dbReference type="PANTHER" id="PTHR33112">
    <property type="entry name" value="DOMAIN PROTEIN, PUTATIVE-RELATED"/>
    <property type="match status" value="1"/>
</dbReference>
<feature type="domain" description="Heterokaryon incompatibility" evidence="1">
    <location>
        <begin position="124"/>
        <end position="276"/>
    </location>
</feature>
<dbReference type="VEuPathDB" id="FungiDB:BDV34DRAFT_219076"/>
<evidence type="ECO:0000313" key="2">
    <source>
        <dbReference type="EMBL" id="KAB8211860.1"/>
    </source>
</evidence>
<dbReference type="InterPro" id="IPR010730">
    <property type="entry name" value="HET"/>
</dbReference>
<dbReference type="OMA" id="SECNISH"/>
<organism evidence="2 3">
    <name type="scientific">Aspergillus parasiticus</name>
    <dbReference type="NCBI Taxonomy" id="5067"/>
    <lineage>
        <taxon>Eukaryota</taxon>
        <taxon>Fungi</taxon>
        <taxon>Dikarya</taxon>
        <taxon>Ascomycota</taxon>
        <taxon>Pezizomycotina</taxon>
        <taxon>Eurotiomycetes</taxon>
        <taxon>Eurotiomycetidae</taxon>
        <taxon>Eurotiales</taxon>
        <taxon>Aspergillaceae</taxon>
        <taxon>Aspergillus</taxon>
        <taxon>Aspergillus subgen. Circumdati</taxon>
    </lineage>
</organism>
<proteinExistence type="predicted"/>